<keyword evidence="3 6" id="KW-0812">Transmembrane</keyword>
<feature type="domain" description="EamA" evidence="7">
    <location>
        <begin position="175"/>
        <end position="308"/>
    </location>
</feature>
<feature type="domain" description="EamA" evidence="7">
    <location>
        <begin position="33"/>
        <end position="164"/>
    </location>
</feature>
<evidence type="ECO:0000256" key="5">
    <source>
        <dbReference type="ARBA" id="ARBA00023136"/>
    </source>
</evidence>
<dbReference type="Proteomes" id="UP001279642">
    <property type="component" value="Unassembled WGS sequence"/>
</dbReference>
<feature type="transmembrane region" description="Helical" evidence="6">
    <location>
        <begin position="203"/>
        <end position="222"/>
    </location>
</feature>
<evidence type="ECO:0000259" key="7">
    <source>
        <dbReference type="Pfam" id="PF00892"/>
    </source>
</evidence>
<dbReference type="EMBL" id="JAXCLW010000001">
    <property type="protein sequence ID" value="MDY0881917.1"/>
    <property type="molecule type" value="Genomic_DNA"/>
</dbReference>
<dbReference type="InterPro" id="IPR000620">
    <property type="entry name" value="EamA_dom"/>
</dbReference>
<organism evidence="8 9">
    <name type="scientific">Dongia soli</name>
    <dbReference type="NCBI Taxonomy" id="600628"/>
    <lineage>
        <taxon>Bacteria</taxon>
        <taxon>Pseudomonadati</taxon>
        <taxon>Pseudomonadota</taxon>
        <taxon>Alphaproteobacteria</taxon>
        <taxon>Rhodospirillales</taxon>
        <taxon>Dongiaceae</taxon>
        <taxon>Dongia</taxon>
    </lineage>
</organism>
<dbReference type="RefSeq" id="WP_320506959.1">
    <property type="nucleotide sequence ID" value="NZ_JAXCLW010000001.1"/>
</dbReference>
<keyword evidence="9" id="KW-1185">Reference proteome</keyword>
<keyword evidence="5 6" id="KW-0472">Membrane</keyword>
<reference evidence="8 9" key="1">
    <citation type="journal article" date="2016" name="Antonie Van Leeuwenhoek">
        <title>Dongia soli sp. nov., isolated from soil from Dokdo, Korea.</title>
        <authorList>
            <person name="Kim D.U."/>
            <person name="Lee H."/>
            <person name="Kim H."/>
            <person name="Kim S.G."/>
            <person name="Ka J.O."/>
        </authorList>
    </citation>
    <scope>NUCLEOTIDE SEQUENCE [LARGE SCALE GENOMIC DNA]</scope>
    <source>
        <strain evidence="8 9">D78</strain>
    </source>
</reference>
<evidence type="ECO:0000256" key="3">
    <source>
        <dbReference type="ARBA" id="ARBA00022692"/>
    </source>
</evidence>
<dbReference type="InterPro" id="IPR037185">
    <property type="entry name" value="EmrE-like"/>
</dbReference>
<accession>A0ABU5E7P8</accession>
<comment type="caution">
    <text evidence="8">The sequence shown here is derived from an EMBL/GenBank/DDBJ whole genome shotgun (WGS) entry which is preliminary data.</text>
</comment>
<name>A0ABU5E7P8_9PROT</name>
<proteinExistence type="inferred from homology"/>
<dbReference type="Pfam" id="PF00892">
    <property type="entry name" value="EamA"/>
    <property type="match status" value="2"/>
</dbReference>
<feature type="transmembrane region" description="Helical" evidence="6">
    <location>
        <begin position="34"/>
        <end position="55"/>
    </location>
</feature>
<evidence type="ECO:0000256" key="2">
    <source>
        <dbReference type="ARBA" id="ARBA00009853"/>
    </source>
</evidence>
<feature type="transmembrane region" description="Helical" evidence="6">
    <location>
        <begin position="147"/>
        <end position="164"/>
    </location>
</feature>
<dbReference type="SUPFAM" id="SSF103481">
    <property type="entry name" value="Multidrug resistance efflux transporter EmrE"/>
    <property type="match status" value="2"/>
</dbReference>
<evidence type="ECO:0000256" key="6">
    <source>
        <dbReference type="SAM" id="Phobius"/>
    </source>
</evidence>
<gene>
    <name evidence="8" type="ORF">SMD27_03615</name>
</gene>
<comment type="subcellular location">
    <subcellularLocation>
        <location evidence="1">Membrane</location>
        <topology evidence="1">Multi-pass membrane protein</topology>
    </subcellularLocation>
</comment>
<evidence type="ECO:0000256" key="1">
    <source>
        <dbReference type="ARBA" id="ARBA00004141"/>
    </source>
</evidence>
<feature type="transmembrane region" description="Helical" evidence="6">
    <location>
        <begin position="123"/>
        <end position="140"/>
    </location>
</feature>
<feature type="transmembrane region" description="Helical" evidence="6">
    <location>
        <begin position="170"/>
        <end position="191"/>
    </location>
</feature>
<dbReference type="Gene3D" id="1.10.3730.20">
    <property type="match status" value="1"/>
</dbReference>
<comment type="similarity">
    <text evidence="2">Belongs to the drug/metabolite transporter (DMT) superfamily. 10 TMS drug/metabolite exporter (DME) (TC 2.A.7.3) family.</text>
</comment>
<evidence type="ECO:0000313" key="9">
    <source>
        <dbReference type="Proteomes" id="UP001279642"/>
    </source>
</evidence>
<keyword evidence="4 6" id="KW-1133">Transmembrane helix</keyword>
<sequence length="336" mass="36030">MVTQTDAVPAQPAVAAPTIAMPAKTARQDRPLRAIFYMNGAVLIFTGMDAIVKAISGAYPTGQIIFCRNFFAFLPILIFLWRSGGLSVKTKHPFGHILRGLFGVGSMYFYFLSYKLLPLSDAVALALSSPIFMTVLAIPLLGEKIGIRRWIAVAVGFVGVLIMTRPGVGVFQLAALIPLIATIFYDLAMVTIRKLNQERSGTVVFYFTSFACIAGLATIPIGRPELADIGLGPWVWPTGIDMGLLVVIGVMGGIGQILLTNAFLSAPIAVVAPFDYTALVYAMILGYLCFGEVPDAYLIIGGLTVVGSGIYIIHREAVAARERRRAGTTPALIGQQ</sequence>
<feature type="transmembrane region" description="Helical" evidence="6">
    <location>
        <begin position="93"/>
        <end position="111"/>
    </location>
</feature>
<feature type="transmembrane region" description="Helical" evidence="6">
    <location>
        <begin position="262"/>
        <end position="284"/>
    </location>
</feature>
<feature type="transmembrane region" description="Helical" evidence="6">
    <location>
        <begin position="234"/>
        <end position="255"/>
    </location>
</feature>
<evidence type="ECO:0000313" key="8">
    <source>
        <dbReference type="EMBL" id="MDY0881917.1"/>
    </source>
</evidence>
<feature type="transmembrane region" description="Helical" evidence="6">
    <location>
        <begin position="296"/>
        <end position="314"/>
    </location>
</feature>
<feature type="transmembrane region" description="Helical" evidence="6">
    <location>
        <begin position="61"/>
        <end position="81"/>
    </location>
</feature>
<dbReference type="PANTHER" id="PTHR22911">
    <property type="entry name" value="ACYL-MALONYL CONDENSING ENZYME-RELATED"/>
    <property type="match status" value="1"/>
</dbReference>
<protein>
    <submittedName>
        <fullName evidence="8">DMT family transporter</fullName>
    </submittedName>
</protein>
<evidence type="ECO:0000256" key="4">
    <source>
        <dbReference type="ARBA" id="ARBA00022989"/>
    </source>
</evidence>
<dbReference type="PANTHER" id="PTHR22911:SF6">
    <property type="entry name" value="SOLUTE CARRIER FAMILY 35 MEMBER G1"/>
    <property type="match status" value="1"/>
</dbReference>